<protein>
    <recommendedName>
        <fullName evidence="3">Cell division protein FtsQ</fullName>
    </recommendedName>
</protein>
<gene>
    <name evidence="1" type="ORF">BUL40_04615</name>
</gene>
<dbReference type="EMBL" id="MTBC01000002">
    <property type="protein sequence ID" value="OQD43890.1"/>
    <property type="molecule type" value="Genomic_DNA"/>
</dbReference>
<sequence>MRISMAYIKIVVLLLLVIGLYGFASVRNAKRPMGNIAIKFVGEENLYLTEEAVNKLLIQKLGALENRAKDAVVLDSIEKIVQSSPMVKTAQVYRTVDGKLISKIIQRKPIGRIEGNSRFYLDSEGKRMPLSRYHSARVPIITGKITEKTLEDAYVILEYISQDDFLRKNVIGIHIKDEDAYLLKLRVEEFVVNLGSVENLDEKFKKFMAFYVKAAKDNSLDTYAEVSLKFDNQVVCTKI</sequence>
<reference evidence="1 2" key="1">
    <citation type="submission" date="2016-12" db="EMBL/GenBank/DDBJ databases">
        <authorList>
            <person name="Song W.-J."/>
            <person name="Kurnit D.M."/>
        </authorList>
    </citation>
    <scope>NUCLEOTIDE SEQUENCE [LARGE SCALE GENOMIC DNA]</scope>
    <source>
        <strain evidence="1 2">HSG9</strain>
    </source>
</reference>
<keyword evidence="2" id="KW-1185">Reference proteome</keyword>
<organism evidence="1 2">
    <name type="scientific">Croceivirga radicis</name>
    <dbReference type="NCBI Taxonomy" id="1929488"/>
    <lineage>
        <taxon>Bacteria</taxon>
        <taxon>Pseudomonadati</taxon>
        <taxon>Bacteroidota</taxon>
        <taxon>Flavobacteriia</taxon>
        <taxon>Flavobacteriales</taxon>
        <taxon>Flavobacteriaceae</taxon>
        <taxon>Croceivirga</taxon>
    </lineage>
</organism>
<dbReference type="OrthoDB" id="1466667at2"/>
<evidence type="ECO:0008006" key="3">
    <source>
        <dbReference type="Google" id="ProtNLM"/>
    </source>
</evidence>
<proteinExistence type="predicted"/>
<accession>A0A1V6LUP9</accession>
<dbReference type="Proteomes" id="UP000191680">
    <property type="component" value="Unassembled WGS sequence"/>
</dbReference>
<name>A0A1V6LUP9_9FLAO</name>
<dbReference type="AlphaFoldDB" id="A0A1V6LUP9"/>
<evidence type="ECO:0000313" key="2">
    <source>
        <dbReference type="Proteomes" id="UP000191680"/>
    </source>
</evidence>
<evidence type="ECO:0000313" key="1">
    <source>
        <dbReference type="EMBL" id="OQD43890.1"/>
    </source>
</evidence>
<comment type="caution">
    <text evidence="1">The sequence shown here is derived from an EMBL/GenBank/DDBJ whole genome shotgun (WGS) entry which is preliminary data.</text>
</comment>